<reference evidence="1 2" key="1">
    <citation type="submission" date="2011-02" db="EMBL/GenBank/DDBJ databases">
        <title>The Genome Sequence of Sphaeroforma arctica JP610.</title>
        <authorList>
            <consortium name="The Broad Institute Genome Sequencing Platform"/>
            <person name="Russ C."/>
            <person name="Cuomo C."/>
            <person name="Young S.K."/>
            <person name="Zeng Q."/>
            <person name="Gargeya S."/>
            <person name="Alvarado L."/>
            <person name="Berlin A."/>
            <person name="Chapman S.B."/>
            <person name="Chen Z."/>
            <person name="Freedman E."/>
            <person name="Gellesch M."/>
            <person name="Goldberg J."/>
            <person name="Griggs A."/>
            <person name="Gujja S."/>
            <person name="Heilman E."/>
            <person name="Heiman D."/>
            <person name="Howarth C."/>
            <person name="Mehta T."/>
            <person name="Neiman D."/>
            <person name="Pearson M."/>
            <person name="Roberts A."/>
            <person name="Saif S."/>
            <person name="Shea T."/>
            <person name="Shenoy N."/>
            <person name="Sisk P."/>
            <person name="Stolte C."/>
            <person name="Sykes S."/>
            <person name="White J."/>
            <person name="Yandava C."/>
            <person name="Burger G."/>
            <person name="Gray M.W."/>
            <person name="Holland P.W.H."/>
            <person name="King N."/>
            <person name="Lang F.B.F."/>
            <person name="Roger A.J."/>
            <person name="Ruiz-Trillo I."/>
            <person name="Haas B."/>
            <person name="Nusbaum C."/>
            <person name="Birren B."/>
        </authorList>
    </citation>
    <scope>NUCLEOTIDE SEQUENCE [LARGE SCALE GENOMIC DNA]</scope>
    <source>
        <strain evidence="1 2">JP610</strain>
    </source>
</reference>
<dbReference type="EMBL" id="KQ242711">
    <property type="protein sequence ID" value="KNC77509.1"/>
    <property type="molecule type" value="Genomic_DNA"/>
</dbReference>
<evidence type="ECO:0000313" key="1">
    <source>
        <dbReference type="EMBL" id="KNC77509.1"/>
    </source>
</evidence>
<name>A0A0L0FL53_9EUKA</name>
<evidence type="ECO:0000313" key="2">
    <source>
        <dbReference type="Proteomes" id="UP000054560"/>
    </source>
</evidence>
<organism evidence="1 2">
    <name type="scientific">Sphaeroforma arctica JP610</name>
    <dbReference type="NCBI Taxonomy" id="667725"/>
    <lineage>
        <taxon>Eukaryota</taxon>
        <taxon>Ichthyosporea</taxon>
        <taxon>Ichthyophonida</taxon>
        <taxon>Sphaeroforma</taxon>
    </lineage>
</organism>
<proteinExistence type="predicted"/>
<keyword evidence="2" id="KW-1185">Reference proteome</keyword>
<dbReference type="RefSeq" id="XP_014151411.1">
    <property type="nucleotide sequence ID" value="XM_014295936.1"/>
</dbReference>
<dbReference type="AlphaFoldDB" id="A0A0L0FL53"/>
<dbReference type="Proteomes" id="UP000054560">
    <property type="component" value="Unassembled WGS sequence"/>
</dbReference>
<accession>A0A0L0FL53</accession>
<dbReference type="GeneID" id="25910535"/>
<protein>
    <submittedName>
        <fullName evidence="1">Uncharacterized protein</fullName>
    </submittedName>
</protein>
<gene>
    <name evidence="1" type="ORF">SARC_10031</name>
</gene>
<sequence length="337" mass="37763">MPTILSVSGDVQEAIILHLSISDTGALADTCTLLKQQVLTITNTSWQRIERNSLRRIIRMIEDSDSGGNYKKRKHTVVIHDELSALLLRVVNTTGVKSALALVQSHPSPRFVQSIFSVAVSYGLSELILSMIISEAIDFRTPYRMLYKHASISVLADVWASVLFWDTLVSNINSTEEYTRDTTEDIDVSLAVPQIFILGCTPRLLSHSPQTDINCNEPTNPHDIGTMYGLQQCHEQTLRDVSAKTANWYTNQLPKFNLDGTMVSEHMLKSVSSALTTNESFLVAWEYGGEDAAYLLVMRVRTIPDDCELHFKYTCKLARHCAMLQRIVRGLVELGQT</sequence>